<reference evidence="14" key="1">
    <citation type="submission" date="2022-10" db="EMBL/GenBank/DDBJ databases">
        <title>Gaoshiqiia sediminis gen. nov., sp. nov., isolated from coastal sediment.</title>
        <authorList>
            <person name="Yu W.X."/>
            <person name="Mu D.S."/>
            <person name="Du J.Z."/>
            <person name="Liang Y.Q."/>
        </authorList>
    </citation>
    <scope>NUCLEOTIDE SEQUENCE</scope>
    <source>
        <strain evidence="14">A06</strain>
    </source>
</reference>
<organism evidence="14 15">
    <name type="scientific">Gaoshiqia sediminis</name>
    <dbReference type="NCBI Taxonomy" id="2986998"/>
    <lineage>
        <taxon>Bacteria</taxon>
        <taxon>Pseudomonadati</taxon>
        <taxon>Bacteroidota</taxon>
        <taxon>Bacteroidia</taxon>
        <taxon>Marinilabiliales</taxon>
        <taxon>Prolixibacteraceae</taxon>
        <taxon>Gaoshiqia</taxon>
    </lineage>
</organism>
<evidence type="ECO:0000256" key="11">
    <source>
        <dbReference type="SAM" id="Phobius"/>
    </source>
</evidence>
<proteinExistence type="inferred from homology"/>
<evidence type="ECO:0000256" key="6">
    <source>
        <dbReference type="ARBA" id="ARBA00022777"/>
    </source>
</evidence>
<feature type="transmembrane region" description="Helical" evidence="11">
    <location>
        <begin position="501"/>
        <end position="521"/>
    </location>
</feature>
<keyword evidence="15" id="KW-1185">Reference proteome</keyword>
<comment type="similarity">
    <text evidence="1">Belongs to the CpsD/CapB family.</text>
</comment>
<dbReference type="NCBIfam" id="TIGR01007">
    <property type="entry name" value="eps_fam"/>
    <property type="match status" value="1"/>
</dbReference>
<dbReference type="GO" id="GO:0005524">
    <property type="term" value="F:ATP binding"/>
    <property type="evidence" value="ECO:0007669"/>
    <property type="project" value="UniProtKB-KW"/>
</dbReference>
<dbReference type="Pfam" id="PF13807">
    <property type="entry name" value="GNVR"/>
    <property type="match status" value="1"/>
</dbReference>
<dbReference type="Pfam" id="PF13614">
    <property type="entry name" value="AAA_31"/>
    <property type="match status" value="1"/>
</dbReference>
<sequence>MDQNEELLKLLVQNEGESFNPKEFLYKLLHYWKWFVVAAVIGVGAAYVYNRYAPPSYAVNSRLLVKEKKSDGMNLDKLFDNFSLKSDVKLENHIGILSSFSLNHEVIENLGWRVSWYRDMPFGDYDLFGREPFEVIIEPEALNMKKVALHVSMIDSSRYRVEADQKVTIDGQTFEVSFDEEGMFGEKFENEYFNFVLNRYGEADDGDFYFVFNDYDDLTLNYMKRVNIAGVNKNADLISLDVTGDNPQREITYLNELADVYIRYGLKEKNLISENTIRFIDQQMLAIVDTLKTTSDHLTNYRADNKVFDLSQKASLVVEKLVELDSKRSLAEMQLEYYENLKNYMDNAERMKHMVYPSVVGITDAGLNSLVVRLSELYSKKEALSYSLQEKNPGYQLVDRELEFTRRSLNENLNNLVFNAKKELEAVKQEIAVTNEQLGDYPKTEQDLINIKRMFDLNNELYTFLLQKRAEAQITKASNIADVDVLDPARKATIVRKGPRSALNMMIGLILGLALPFIIIVGRDYFDETIKGRDELEKLSSLPILADVMHNVFDDEIPVVKHPRSVLAESIRELRTNLEYMSYDCESCVIGVHSMVPGEGKTFISANLASMIAMNNKKAVLIGADMRKPTLHRYFGIPSNEGLSTYLIGNHTLDQIIQRTEVPNLDFIAAGTIPPNPAELLSSKEFGKLMAELKKRYDLVIIDNSPMTLVTDGSVVSRHTDINLFVVRQRYSHRQMIELMNQLVEKKQMKKAGIVVNDVDPKKYGNYAYRYGGYYRKAYHSNGVYFEDEALMKN</sequence>
<keyword evidence="8" id="KW-0829">Tyrosine-protein kinase</keyword>
<evidence type="ECO:0000256" key="1">
    <source>
        <dbReference type="ARBA" id="ARBA00007316"/>
    </source>
</evidence>
<evidence type="ECO:0000256" key="7">
    <source>
        <dbReference type="ARBA" id="ARBA00022840"/>
    </source>
</evidence>
<keyword evidence="4 14" id="KW-0808">Transferase</keyword>
<keyword evidence="11" id="KW-0472">Membrane</keyword>
<dbReference type="InterPro" id="IPR050445">
    <property type="entry name" value="Bact_polysacc_biosynth/exp"/>
</dbReference>
<dbReference type="GO" id="GO:0004715">
    <property type="term" value="F:non-membrane spanning protein tyrosine kinase activity"/>
    <property type="evidence" value="ECO:0007669"/>
    <property type="project" value="UniProtKB-EC"/>
</dbReference>
<dbReference type="EC" id="2.7.10.2" evidence="3"/>
<feature type="transmembrane region" description="Helical" evidence="11">
    <location>
        <begin position="31"/>
        <end position="49"/>
    </location>
</feature>
<comment type="similarity">
    <text evidence="2">Belongs to the etk/wzc family.</text>
</comment>
<dbReference type="GO" id="GO:0005886">
    <property type="term" value="C:plasma membrane"/>
    <property type="evidence" value="ECO:0007669"/>
    <property type="project" value="TreeGrafter"/>
</dbReference>
<evidence type="ECO:0000256" key="9">
    <source>
        <dbReference type="ARBA" id="ARBA00051245"/>
    </source>
</evidence>
<feature type="coiled-coil region" evidence="10">
    <location>
        <begin position="410"/>
        <end position="437"/>
    </location>
</feature>
<keyword evidence="11" id="KW-0812">Transmembrane</keyword>
<evidence type="ECO:0000313" key="14">
    <source>
        <dbReference type="EMBL" id="MCW0481887.1"/>
    </source>
</evidence>
<evidence type="ECO:0000256" key="4">
    <source>
        <dbReference type="ARBA" id="ARBA00022679"/>
    </source>
</evidence>
<dbReference type="FunFam" id="3.40.50.300:FF:000527">
    <property type="entry name" value="Tyrosine-protein kinase etk"/>
    <property type="match status" value="1"/>
</dbReference>
<dbReference type="InterPro" id="IPR032807">
    <property type="entry name" value="GNVR"/>
</dbReference>
<dbReference type="RefSeq" id="WP_282590497.1">
    <property type="nucleotide sequence ID" value="NZ_JAPAAF010000003.1"/>
</dbReference>
<feature type="domain" description="Tyrosine-protein kinase G-rich" evidence="13">
    <location>
        <begin position="443"/>
        <end position="523"/>
    </location>
</feature>
<comment type="catalytic activity">
    <reaction evidence="9">
        <text>L-tyrosyl-[protein] + ATP = O-phospho-L-tyrosyl-[protein] + ADP + H(+)</text>
        <dbReference type="Rhea" id="RHEA:10596"/>
        <dbReference type="Rhea" id="RHEA-COMP:10136"/>
        <dbReference type="Rhea" id="RHEA-COMP:20101"/>
        <dbReference type="ChEBI" id="CHEBI:15378"/>
        <dbReference type="ChEBI" id="CHEBI:30616"/>
        <dbReference type="ChEBI" id="CHEBI:46858"/>
        <dbReference type="ChEBI" id="CHEBI:61978"/>
        <dbReference type="ChEBI" id="CHEBI:456216"/>
        <dbReference type="EC" id="2.7.10.2"/>
    </reaction>
</comment>
<dbReference type="Proteomes" id="UP001163821">
    <property type="component" value="Unassembled WGS sequence"/>
</dbReference>
<dbReference type="PANTHER" id="PTHR32309">
    <property type="entry name" value="TYROSINE-PROTEIN KINASE"/>
    <property type="match status" value="1"/>
</dbReference>
<dbReference type="InterPro" id="IPR025669">
    <property type="entry name" value="AAA_dom"/>
</dbReference>
<dbReference type="GO" id="GO:0042802">
    <property type="term" value="F:identical protein binding"/>
    <property type="evidence" value="ECO:0007669"/>
    <property type="project" value="UniProtKB-ARBA"/>
</dbReference>
<feature type="domain" description="AAA" evidence="12">
    <location>
        <begin position="590"/>
        <end position="708"/>
    </location>
</feature>
<dbReference type="SUPFAM" id="SSF52540">
    <property type="entry name" value="P-loop containing nucleoside triphosphate hydrolases"/>
    <property type="match status" value="1"/>
</dbReference>
<dbReference type="AlphaFoldDB" id="A0AA41YBS8"/>
<keyword evidence="5" id="KW-0547">Nucleotide-binding</keyword>
<dbReference type="Gene3D" id="3.40.50.300">
    <property type="entry name" value="P-loop containing nucleotide triphosphate hydrolases"/>
    <property type="match status" value="1"/>
</dbReference>
<evidence type="ECO:0000256" key="3">
    <source>
        <dbReference type="ARBA" id="ARBA00011903"/>
    </source>
</evidence>
<evidence type="ECO:0000259" key="12">
    <source>
        <dbReference type="Pfam" id="PF13614"/>
    </source>
</evidence>
<keyword evidence="11" id="KW-1133">Transmembrane helix</keyword>
<comment type="caution">
    <text evidence="14">The sequence shown here is derived from an EMBL/GenBank/DDBJ whole genome shotgun (WGS) entry which is preliminary data.</text>
</comment>
<gene>
    <name evidence="14" type="ORF">N2K84_04035</name>
</gene>
<evidence type="ECO:0000256" key="10">
    <source>
        <dbReference type="SAM" id="Coils"/>
    </source>
</evidence>
<keyword evidence="6" id="KW-0418">Kinase</keyword>
<keyword evidence="10" id="KW-0175">Coiled coil</keyword>
<keyword evidence="7" id="KW-0067">ATP-binding</keyword>
<name>A0AA41YBS8_9BACT</name>
<evidence type="ECO:0000313" key="15">
    <source>
        <dbReference type="Proteomes" id="UP001163821"/>
    </source>
</evidence>
<protein>
    <recommendedName>
        <fullName evidence="3">non-specific protein-tyrosine kinase</fullName>
        <ecNumber evidence="3">2.7.10.2</ecNumber>
    </recommendedName>
</protein>
<dbReference type="PANTHER" id="PTHR32309:SF13">
    <property type="entry name" value="FERRIC ENTEROBACTIN TRANSPORT PROTEIN FEPE"/>
    <property type="match status" value="1"/>
</dbReference>
<dbReference type="CDD" id="cd05387">
    <property type="entry name" value="BY-kinase"/>
    <property type="match status" value="1"/>
</dbReference>
<dbReference type="EMBL" id="JAPAAF010000003">
    <property type="protein sequence ID" value="MCW0481887.1"/>
    <property type="molecule type" value="Genomic_DNA"/>
</dbReference>
<dbReference type="InterPro" id="IPR027417">
    <property type="entry name" value="P-loop_NTPase"/>
</dbReference>
<evidence type="ECO:0000259" key="13">
    <source>
        <dbReference type="Pfam" id="PF13807"/>
    </source>
</evidence>
<evidence type="ECO:0000256" key="8">
    <source>
        <dbReference type="ARBA" id="ARBA00023137"/>
    </source>
</evidence>
<evidence type="ECO:0000256" key="5">
    <source>
        <dbReference type="ARBA" id="ARBA00022741"/>
    </source>
</evidence>
<evidence type="ECO:0000256" key="2">
    <source>
        <dbReference type="ARBA" id="ARBA00008883"/>
    </source>
</evidence>
<accession>A0AA41YBS8</accession>
<dbReference type="InterPro" id="IPR005702">
    <property type="entry name" value="Wzc-like_C"/>
</dbReference>